<dbReference type="GO" id="GO:0046872">
    <property type="term" value="F:metal ion binding"/>
    <property type="evidence" value="ECO:0007669"/>
    <property type="project" value="UniProtKB-KW"/>
</dbReference>
<sequence>DPLTGEADYEIDDIDGELPDDLVGVLYRNGPGKFGIDGDRVKHILDADGLVLRLEFSTTSSSRVRFTSRFVETEGFLEEREAKQFTKRGTFGTAPRGLTSIFVDIKNTANTQVIAFGGKLLALWEAGSPYRLDPVTLKTIGADSMGRANLQPGKLAPSFLGGEAHTAHPKVCPRTGNLVGWTWAQQVGAGMSVTFTEYTSEGFKEVASETFMLDGCDLAPHDMILTEHYILLKVNALKLDQLSFLSGAKGPAECLGMNGRAPVRVFAFPRPTLSAEKRKDFTPFVVNDVPACFSIHFSHGYEDERTGNIVSYFSGWPPNDSKSFLGAWGGFAPDYNQIPPTYYWRMEIDPKSQECVDLRVSPGSENMCVEHPVVHPNFQTKAPKFAYTQCCNALRLDGGAPAQPHLKLGDKNEEVDVYWIGSRRFAGEPLVVPKRGVNLEDEDEAYLLGLMYDAVKHKSSLVIFDLKRDLKKGPVCTIWLKTALPHGLHGCFS</sequence>
<dbReference type="KEGG" id="tps:THAPSDRAFT_263663"/>
<protein>
    <submittedName>
        <fullName evidence="5">Uncharacterized protein</fullName>
    </submittedName>
</protein>
<dbReference type="STRING" id="35128.B8C9D5"/>
<evidence type="ECO:0000313" key="6">
    <source>
        <dbReference type="Proteomes" id="UP000001449"/>
    </source>
</evidence>
<dbReference type="InterPro" id="IPR004294">
    <property type="entry name" value="Carotenoid_Oase"/>
</dbReference>
<reference evidence="5 6" key="2">
    <citation type="journal article" date="2008" name="Nature">
        <title>The Phaeodactylum genome reveals the evolutionary history of diatom genomes.</title>
        <authorList>
            <person name="Bowler C."/>
            <person name="Allen A.E."/>
            <person name="Badger J.H."/>
            <person name="Grimwood J."/>
            <person name="Jabbari K."/>
            <person name="Kuo A."/>
            <person name="Maheswari U."/>
            <person name="Martens C."/>
            <person name="Maumus F."/>
            <person name="Otillar R.P."/>
            <person name="Rayko E."/>
            <person name="Salamov A."/>
            <person name="Vandepoele K."/>
            <person name="Beszteri B."/>
            <person name="Gruber A."/>
            <person name="Heijde M."/>
            <person name="Katinka M."/>
            <person name="Mock T."/>
            <person name="Valentin K."/>
            <person name="Verret F."/>
            <person name="Berges J.A."/>
            <person name="Brownlee C."/>
            <person name="Cadoret J.P."/>
            <person name="Chiovitti A."/>
            <person name="Choi C.J."/>
            <person name="Coesel S."/>
            <person name="De Martino A."/>
            <person name="Detter J.C."/>
            <person name="Durkin C."/>
            <person name="Falciatore A."/>
            <person name="Fournet J."/>
            <person name="Haruta M."/>
            <person name="Huysman M.J."/>
            <person name="Jenkins B.D."/>
            <person name="Jiroutova K."/>
            <person name="Jorgensen R.E."/>
            <person name="Joubert Y."/>
            <person name="Kaplan A."/>
            <person name="Kroger N."/>
            <person name="Kroth P.G."/>
            <person name="La Roche J."/>
            <person name="Lindquist E."/>
            <person name="Lommer M."/>
            <person name="Martin-Jezequel V."/>
            <person name="Lopez P.J."/>
            <person name="Lucas S."/>
            <person name="Mangogna M."/>
            <person name="McGinnis K."/>
            <person name="Medlin L.K."/>
            <person name="Montsant A."/>
            <person name="Oudot-Le Secq M.P."/>
            <person name="Napoli C."/>
            <person name="Obornik M."/>
            <person name="Parker M.S."/>
            <person name="Petit J.L."/>
            <person name="Porcel B.M."/>
            <person name="Poulsen N."/>
            <person name="Robison M."/>
            <person name="Rychlewski L."/>
            <person name="Rynearson T.A."/>
            <person name="Schmutz J."/>
            <person name="Shapiro H."/>
            <person name="Siaut M."/>
            <person name="Stanley M."/>
            <person name="Sussman M.R."/>
            <person name="Taylor A.R."/>
            <person name="Vardi A."/>
            <person name="von Dassow P."/>
            <person name="Vyverman W."/>
            <person name="Willis A."/>
            <person name="Wyrwicz L.S."/>
            <person name="Rokhsar D.S."/>
            <person name="Weissenbach J."/>
            <person name="Armbrust E.V."/>
            <person name="Green B.R."/>
            <person name="Van de Peer Y."/>
            <person name="Grigoriev I.V."/>
        </authorList>
    </citation>
    <scope>NUCLEOTIDE SEQUENCE [LARGE SCALE GENOMIC DNA]</scope>
    <source>
        <strain evidence="5 6">CCMP1335</strain>
    </source>
</reference>
<feature type="binding site" evidence="4">
    <location>
        <position position="489"/>
    </location>
    <ligand>
        <name>Fe cation</name>
        <dbReference type="ChEBI" id="CHEBI:24875"/>
        <note>catalytic</note>
    </ligand>
</feature>
<keyword evidence="2 4" id="KW-0479">Metal-binding</keyword>
<keyword evidence="6" id="KW-1185">Reference proteome</keyword>
<comment type="similarity">
    <text evidence="1">Belongs to the carotenoid oxygenase family.</text>
</comment>
<accession>B8C9D5</accession>
<dbReference type="GO" id="GO:0010436">
    <property type="term" value="F:carotenoid dioxygenase activity"/>
    <property type="evidence" value="ECO:0000318"/>
    <property type="project" value="GO_Central"/>
</dbReference>
<comment type="cofactor">
    <cofactor evidence="4">
        <name>Fe(2+)</name>
        <dbReference type="ChEBI" id="CHEBI:29033"/>
    </cofactor>
    <text evidence="4">Binds 1 Fe(2+) ion per subunit.</text>
</comment>
<dbReference type="PANTHER" id="PTHR10543">
    <property type="entry name" value="BETA-CAROTENE DIOXYGENASE"/>
    <property type="match status" value="1"/>
</dbReference>
<feature type="non-terminal residue" evidence="5">
    <location>
        <position position="493"/>
    </location>
</feature>
<feature type="non-terminal residue" evidence="5">
    <location>
        <position position="1"/>
    </location>
</feature>
<dbReference type="EMBL" id="CM000646">
    <property type="protein sequence ID" value="EED89834.1"/>
    <property type="molecule type" value="Genomic_DNA"/>
</dbReference>
<dbReference type="GeneID" id="7451103"/>
<gene>
    <name evidence="5" type="ORF">THAPSDRAFT_263663</name>
</gene>
<dbReference type="Proteomes" id="UP000001449">
    <property type="component" value="Chromosome 10"/>
</dbReference>
<dbReference type="PaxDb" id="35128-Thaps263663"/>
<feature type="binding site" evidence="4">
    <location>
        <position position="296"/>
    </location>
    <ligand>
        <name>Fe cation</name>
        <dbReference type="ChEBI" id="CHEBI:24875"/>
        <note>catalytic</note>
    </ligand>
</feature>
<dbReference type="Pfam" id="PF03055">
    <property type="entry name" value="RPE65"/>
    <property type="match status" value="1"/>
</dbReference>
<dbReference type="RefSeq" id="XP_002292638.1">
    <property type="nucleotide sequence ID" value="XM_002292602.1"/>
</dbReference>
<dbReference type="InParanoid" id="B8C9D5"/>
<dbReference type="HOGENOM" id="CLU_016472_6_3_1"/>
<dbReference type="PANTHER" id="PTHR10543:SF138">
    <property type="entry name" value="CAROTENOID OXYGENASE"/>
    <property type="match status" value="1"/>
</dbReference>
<evidence type="ECO:0000313" key="5">
    <source>
        <dbReference type="EMBL" id="EED89834.1"/>
    </source>
</evidence>
<dbReference type="eggNOG" id="KOG1285">
    <property type="taxonomic scope" value="Eukaryota"/>
</dbReference>
<keyword evidence="3 4" id="KW-0408">Iron</keyword>
<evidence type="ECO:0000256" key="2">
    <source>
        <dbReference type="ARBA" id="ARBA00022723"/>
    </source>
</evidence>
<reference evidence="5 6" key="1">
    <citation type="journal article" date="2004" name="Science">
        <title>The genome of the diatom Thalassiosira pseudonana: ecology, evolution, and metabolism.</title>
        <authorList>
            <person name="Armbrust E.V."/>
            <person name="Berges J.A."/>
            <person name="Bowler C."/>
            <person name="Green B.R."/>
            <person name="Martinez D."/>
            <person name="Putnam N.H."/>
            <person name="Zhou S."/>
            <person name="Allen A.E."/>
            <person name="Apt K.E."/>
            <person name="Bechner M."/>
            <person name="Brzezinski M.A."/>
            <person name="Chaal B.K."/>
            <person name="Chiovitti A."/>
            <person name="Davis A.K."/>
            <person name="Demarest M.S."/>
            <person name="Detter J.C."/>
            <person name="Glavina T."/>
            <person name="Goodstein D."/>
            <person name="Hadi M.Z."/>
            <person name="Hellsten U."/>
            <person name="Hildebrand M."/>
            <person name="Jenkins B.D."/>
            <person name="Jurka J."/>
            <person name="Kapitonov V.V."/>
            <person name="Kroger N."/>
            <person name="Lau W.W."/>
            <person name="Lane T.W."/>
            <person name="Larimer F.W."/>
            <person name="Lippmeier J.C."/>
            <person name="Lucas S."/>
            <person name="Medina M."/>
            <person name="Montsant A."/>
            <person name="Obornik M."/>
            <person name="Parker M.S."/>
            <person name="Palenik B."/>
            <person name="Pazour G.J."/>
            <person name="Richardson P.M."/>
            <person name="Rynearson T.A."/>
            <person name="Saito M.A."/>
            <person name="Schwartz D.C."/>
            <person name="Thamatrakoln K."/>
            <person name="Valentin K."/>
            <person name="Vardi A."/>
            <person name="Wilkerson F.P."/>
            <person name="Rokhsar D.S."/>
        </authorList>
    </citation>
    <scope>NUCLEOTIDE SEQUENCE [LARGE SCALE GENOMIC DNA]</scope>
    <source>
        <strain evidence="5 6">CCMP1335</strain>
    </source>
</reference>
<organism evidence="5 6">
    <name type="scientific">Thalassiosira pseudonana</name>
    <name type="common">Marine diatom</name>
    <name type="synonym">Cyclotella nana</name>
    <dbReference type="NCBI Taxonomy" id="35128"/>
    <lineage>
        <taxon>Eukaryota</taxon>
        <taxon>Sar</taxon>
        <taxon>Stramenopiles</taxon>
        <taxon>Ochrophyta</taxon>
        <taxon>Bacillariophyta</taxon>
        <taxon>Coscinodiscophyceae</taxon>
        <taxon>Thalassiosirophycidae</taxon>
        <taxon>Thalassiosirales</taxon>
        <taxon>Thalassiosiraceae</taxon>
        <taxon>Thalassiosira</taxon>
    </lineage>
</organism>
<evidence type="ECO:0000256" key="4">
    <source>
        <dbReference type="PIRSR" id="PIRSR604294-1"/>
    </source>
</evidence>
<evidence type="ECO:0000256" key="1">
    <source>
        <dbReference type="ARBA" id="ARBA00006787"/>
    </source>
</evidence>
<proteinExistence type="inferred from homology"/>
<feature type="binding site" evidence="4">
    <location>
        <position position="168"/>
    </location>
    <ligand>
        <name>Fe cation</name>
        <dbReference type="ChEBI" id="CHEBI:24875"/>
        <note>catalytic</note>
    </ligand>
</feature>
<dbReference type="AlphaFoldDB" id="B8C9D5"/>
<name>B8C9D5_THAPS</name>
<dbReference type="OMA" id="CIDHPHV"/>
<feature type="binding site" evidence="4">
    <location>
        <position position="221"/>
    </location>
    <ligand>
        <name>Fe cation</name>
        <dbReference type="ChEBI" id="CHEBI:24875"/>
        <note>catalytic</note>
    </ligand>
</feature>
<evidence type="ECO:0000256" key="3">
    <source>
        <dbReference type="ARBA" id="ARBA00023004"/>
    </source>
</evidence>
<dbReference type="GO" id="GO:0016121">
    <property type="term" value="P:carotene catabolic process"/>
    <property type="evidence" value="ECO:0000318"/>
    <property type="project" value="GO_Central"/>
</dbReference>